<keyword evidence="3" id="KW-0547">Nucleotide-binding</keyword>
<dbReference type="GO" id="GO:0005524">
    <property type="term" value="F:ATP binding"/>
    <property type="evidence" value="ECO:0007669"/>
    <property type="project" value="UniProtKB-KW"/>
</dbReference>
<gene>
    <name evidence="7" type="ORF">RND81_05G248200</name>
</gene>
<dbReference type="Proteomes" id="UP001443914">
    <property type="component" value="Unassembled WGS sequence"/>
</dbReference>
<dbReference type="Gene3D" id="3.80.10.10">
    <property type="entry name" value="Ribonuclease Inhibitor"/>
    <property type="match status" value="4"/>
</dbReference>
<feature type="domain" description="Disease resistance protein At4g27190-like leucine-rich repeats" evidence="6">
    <location>
        <begin position="953"/>
        <end position="1064"/>
    </location>
</feature>
<evidence type="ECO:0000259" key="5">
    <source>
        <dbReference type="Pfam" id="PF00931"/>
    </source>
</evidence>
<dbReference type="InterPro" id="IPR032675">
    <property type="entry name" value="LRR_dom_sf"/>
</dbReference>
<evidence type="ECO:0000256" key="3">
    <source>
        <dbReference type="ARBA" id="ARBA00022840"/>
    </source>
</evidence>
<dbReference type="SUPFAM" id="SSF52058">
    <property type="entry name" value="L domain-like"/>
    <property type="match status" value="2"/>
</dbReference>
<evidence type="ECO:0000256" key="4">
    <source>
        <dbReference type="SAM" id="MobiDB-lite"/>
    </source>
</evidence>
<dbReference type="SUPFAM" id="SSF52047">
    <property type="entry name" value="RNI-like"/>
    <property type="match status" value="1"/>
</dbReference>
<dbReference type="Gene3D" id="1.10.8.430">
    <property type="entry name" value="Helical domain of apoptotic protease-activating factors"/>
    <property type="match status" value="1"/>
</dbReference>
<dbReference type="EMBL" id="JBDFQZ010000005">
    <property type="protein sequence ID" value="KAK9726954.1"/>
    <property type="molecule type" value="Genomic_DNA"/>
</dbReference>
<dbReference type="InterPro" id="IPR002182">
    <property type="entry name" value="NB-ARC"/>
</dbReference>
<keyword evidence="2" id="KW-0611">Plant defense</keyword>
<comment type="caution">
    <text evidence="7">The sequence shown here is derived from an EMBL/GenBank/DDBJ whole genome shotgun (WGS) entry which is preliminary data.</text>
</comment>
<protein>
    <recommendedName>
        <fullName evidence="9">AAA+ ATPase domain-containing protein</fullName>
    </recommendedName>
</protein>
<proteinExistence type="inferred from homology"/>
<dbReference type="Pfam" id="PF23247">
    <property type="entry name" value="LRR_RPS2"/>
    <property type="match status" value="4"/>
</dbReference>
<name>A0AAW1L2U0_SAPOF</name>
<reference evidence="7" key="1">
    <citation type="submission" date="2024-03" db="EMBL/GenBank/DDBJ databases">
        <title>WGS assembly of Saponaria officinalis var. Norfolk2.</title>
        <authorList>
            <person name="Jenkins J."/>
            <person name="Shu S."/>
            <person name="Grimwood J."/>
            <person name="Barry K."/>
            <person name="Goodstein D."/>
            <person name="Schmutz J."/>
            <person name="Leebens-Mack J."/>
            <person name="Osbourn A."/>
        </authorList>
    </citation>
    <scope>NUCLEOTIDE SEQUENCE [LARGE SCALE GENOMIC DNA]</scope>
    <source>
        <strain evidence="7">JIC</strain>
    </source>
</reference>
<organism evidence="7 8">
    <name type="scientific">Saponaria officinalis</name>
    <name type="common">Common soapwort</name>
    <name type="synonym">Lychnis saponaria</name>
    <dbReference type="NCBI Taxonomy" id="3572"/>
    <lineage>
        <taxon>Eukaryota</taxon>
        <taxon>Viridiplantae</taxon>
        <taxon>Streptophyta</taxon>
        <taxon>Embryophyta</taxon>
        <taxon>Tracheophyta</taxon>
        <taxon>Spermatophyta</taxon>
        <taxon>Magnoliopsida</taxon>
        <taxon>eudicotyledons</taxon>
        <taxon>Gunneridae</taxon>
        <taxon>Pentapetalae</taxon>
        <taxon>Caryophyllales</taxon>
        <taxon>Caryophyllaceae</taxon>
        <taxon>Caryophylleae</taxon>
        <taxon>Saponaria</taxon>
    </lineage>
</organism>
<accession>A0AAW1L2U0</accession>
<evidence type="ECO:0000256" key="1">
    <source>
        <dbReference type="ARBA" id="ARBA00008894"/>
    </source>
</evidence>
<sequence length="1863" mass="210625">MSGVILDGVKVVAEPLKSLVVDRIGEYLRLVKCYDDNMSNLVQDLNVLCAKKLDIDAKVIEGKGRSRVMTRETTNWLLSLQELIEREEMKRLLKEDRPTVAEIVVKMMEQRGMKRLLKDDRETFDIVVRVVKKNCSQVVGDGEVVDPEEDADYKKIAKIAREVMKDTAEEFKKFIKEGDGAIAAVTLLDNADLDKLRKDDEEMAKLLSKAEGIRRKELEHDDHDENGDQPVDRHIIQKKVGFWHKQIGSLMAFLDDKNFKNSLPDSAKLGLEVMDAMSNSVGYEHTEENANQHRYCGCCVVRFNGYRHRHDMSETAETMAKEIKAMIDGCPPGPATRQKRADELGTISSGFMEGLESREKLLQNILTVLRDDGVNIVGVYGMGGAGKTTLAKELANKRALNLFDKRIVVEVSEAPNIKAIQDQIAERIDPSLLKDVHSVSQRALRIYNALKSEKKQKILIVLDNIWKKLNLDEVGIPRERTKDFCCKLFITTREKQVCDVMGVEDANMFAVGLLNNKEALSLFEDQIGKEVDSEGYKPVVDRLLRKCGGLPLAIVATASALRGKDLSMWRRFAEESEKPISSQVSSEYRETYSILETSYKLMENEEKKMFFFLACLSPLESVVSVDDLMRYGIGLDLFQRVNNLSEAMKQANGWANELVSSSLLIKADVDGEVRIHDVVRASAISFVEKGMGRMMLVESIPRWMRQETFEKFAAISLLSGHDFSRLNGVKAPMLEILLLKGDLSSATLESDFFKGMTNLKVLSLSNIDFNLGLPTSIEKLERLETFHLHNCYLKDVKLIGKLKNLLIFSLRGSTLEELPDEMKELHNLRLLDMRGCKVKINIRANILSSLSHLEGLYMSNSFKKWASIKTEVDDRGADKARVSELNELCHLNVLEIEVPELEQLLTLNDAQLIEQLDDFRIHVGDYLHENLKEVQSFRRVLKLGGIIDASQNEILKTFLKKTTCLQVQACGSVIENFVPQLDEEGFKDLKYLEVNECNDVKFIIRPDNQNESSAYVKLELLDLAKMEKLEMICDWRAPARAFSNLRNLNLDGLHKLTYGLPLTVVPMNLVDVSICKCPNMKFIISVPCEGGDAAKNETEIIEFQFLKSIDLYKVESLRSVLGRAETNPIDDGEQAAQPFFHEKCEFPSLESLMLYYNDTIATIWSTACHVSGFQNLKSMNIRGCTELQSLGSPSIFAALVRLEHLSIGRCDKLQQVITKETVRHEVREHVIVFPHLKYLSMEGLSTLERFYGGSYKLEFPILESLLLFDIARLTSFVGSDDSTAFFCDESSFPSVGDLTLRNNGTIVTLWSKDCHVSRFQNLKKINISKCTELQSLASPSVFATLVQLEQLSISDCHKLQQVISKETQDNQVRGHIIIFRRLKLLSMTNLSHLECFYGGSYKLEFPMLTSLCLPDNYNSCDFVRSTNSTKNESAFPSLEHLRFFHNQTIVTLRTEACDVSIFQNLTVLKISHCTELQSLGSPSVFAALLKLEELSIEKCDKLQEVISKETQGREICEHVIVFTRLKRLSLNELSNLQTFYGGSCKLEFPMLNSLSLSFTGSLANFVGPENSTALFSDKIEFPCLKNLKVHRVSNEVVSLWNCSASDGQGQAIPNLFETLKLSECENMEAIIMDKVVGDVEGQVHVFPHLKSIIFKSLPSITCFACKPSVALCFPSLESVELWSCTKLQSYCSGPFQAPKLETVVLKDCNSMQSFLSENMNNIQELPSIERVEIGKCPMLLSFSCGPLAASKLRDVYLKECPKIKWFSPGDPKNDNILELPSLEKVYIVKCSGMPSFSPRQIKAPKLSELKVDDKYYRGRPNEELQQILQNLHKCTSREIEEDVKDEGNEERRKLEEQNEYEGS</sequence>
<dbReference type="FunFam" id="3.40.50.300:FF:001091">
    <property type="entry name" value="Probable disease resistance protein At1g61300"/>
    <property type="match status" value="1"/>
</dbReference>
<dbReference type="PRINTS" id="PR00364">
    <property type="entry name" value="DISEASERSIST"/>
</dbReference>
<evidence type="ECO:0008006" key="9">
    <source>
        <dbReference type="Google" id="ProtNLM"/>
    </source>
</evidence>
<comment type="similarity">
    <text evidence="1">Belongs to the disease resistance NB-LRR family.</text>
</comment>
<dbReference type="SUPFAM" id="SSF52540">
    <property type="entry name" value="P-loop containing nucleoside triphosphate hydrolases"/>
    <property type="match status" value="1"/>
</dbReference>
<dbReference type="PANTHER" id="PTHR33463">
    <property type="entry name" value="NB-ARC DOMAIN-CONTAINING PROTEIN-RELATED"/>
    <property type="match status" value="1"/>
</dbReference>
<dbReference type="Gene3D" id="3.40.50.300">
    <property type="entry name" value="P-loop containing nucleotide triphosphate hydrolases"/>
    <property type="match status" value="1"/>
</dbReference>
<feature type="compositionally biased region" description="Basic and acidic residues" evidence="4">
    <location>
        <begin position="1845"/>
        <end position="1856"/>
    </location>
</feature>
<feature type="domain" description="Disease resistance protein At4g27190-like leucine-rich repeats" evidence="6">
    <location>
        <begin position="1297"/>
        <end position="1397"/>
    </location>
</feature>
<keyword evidence="8" id="KW-1185">Reference proteome</keyword>
<dbReference type="PANTHER" id="PTHR33463:SF198">
    <property type="entry name" value="RPP4C3"/>
    <property type="match status" value="1"/>
</dbReference>
<evidence type="ECO:0000313" key="8">
    <source>
        <dbReference type="Proteomes" id="UP001443914"/>
    </source>
</evidence>
<dbReference type="InterPro" id="IPR027417">
    <property type="entry name" value="P-loop_NTPase"/>
</dbReference>
<feature type="domain" description="Disease resistance protein At4g27190-like leucine-rich repeats" evidence="6">
    <location>
        <begin position="1152"/>
        <end position="1251"/>
    </location>
</feature>
<dbReference type="GO" id="GO:0043531">
    <property type="term" value="F:ADP binding"/>
    <property type="evidence" value="ECO:0007669"/>
    <property type="project" value="InterPro"/>
</dbReference>
<keyword evidence="3" id="KW-0067">ATP-binding</keyword>
<evidence type="ECO:0000259" key="6">
    <source>
        <dbReference type="Pfam" id="PF23247"/>
    </source>
</evidence>
<feature type="domain" description="NB-ARC" evidence="5">
    <location>
        <begin position="359"/>
        <end position="529"/>
    </location>
</feature>
<dbReference type="GO" id="GO:0006952">
    <property type="term" value="P:defense response"/>
    <property type="evidence" value="ECO:0007669"/>
    <property type="project" value="UniProtKB-KW"/>
</dbReference>
<evidence type="ECO:0000313" key="7">
    <source>
        <dbReference type="EMBL" id="KAK9726954.1"/>
    </source>
</evidence>
<dbReference type="Pfam" id="PF00931">
    <property type="entry name" value="NB-ARC"/>
    <property type="match status" value="1"/>
</dbReference>
<dbReference type="InterPro" id="IPR050905">
    <property type="entry name" value="Plant_NBS-LRR"/>
</dbReference>
<feature type="domain" description="Disease resistance protein At4g27190-like leucine-rich repeats" evidence="6">
    <location>
        <begin position="1449"/>
        <end position="1562"/>
    </location>
</feature>
<dbReference type="InterPro" id="IPR057135">
    <property type="entry name" value="At4g27190-like_LRR"/>
</dbReference>
<dbReference type="InterPro" id="IPR042197">
    <property type="entry name" value="Apaf_helical"/>
</dbReference>
<evidence type="ECO:0000256" key="2">
    <source>
        <dbReference type="ARBA" id="ARBA00022821"/>
    </source>
</evidence>
<feature type="region of interest" description="Disordered" evidence="4">
    <location>
        <begin position="1838"/>
        <end position="1863"/>
    </location>
</feature>